<keyword evidence="8" id="KW-0597">Phosphoprotein</keyword>
<evidence type="ECO:0000256" key="14">
    <source>
        <dbReference type="ARBA" id="ARBA00023004"/>
    </source>
</evidence>
<evidence type="ECO:0000256" key="1">
    <source>
        <dbReference type="ARBA" id="ARBA00000085"/>
    </source>
</evidence>
<comment type="catalytic activity">
    <reaction evidence="1">
        <text>ATP + protein L-histidine = ADP + protein N-phospho-L-histidine.</text>
        <dbReference type="EC" id="2.7.13.3"/>
    </reaction>
</comment>
<dbReference type="Gene3D" id="3.30.565.10">
    <property type="entry name" value="Histidine kinase-like ATPase, C-terminal domain"/>
    <property type="match status" value="1"/>
</dbReference>
<reference evidence="22" key="1">
    <citation type="journal article" date="2019" name="Int. J. Syst. Evol. Microbiol.">
        <title>The Global Catalogue of Microorganisms (GCM) 10K type strain sequencing project: providing services to taxonomists for standard genome sequencing and annotation.</title>
        <authorList>
            <consortium name="The Broad Institute Genomics Platform"/>
            <consortium name="The Broad Institute Genome Sequencing Center for Infectious Disease"/>
            <person name="Wu L."/>
            <person name="Ma J."/>
        </authorList>
    </citation>
    <scope>NUCLEOTIDE SEQUENCE [LARGE SCALE GENOMIC DNA]</scope>
    <source>
        <strain evidence="22">CCUG 63418</strain>
    </source>
</reference>
<dbReference type="InterPro" id="IPR011990">
    <property type="entry name" value="TPR-like_helical_dom_sf"/>
</dbReference>
<dbReference type="SUPFAM" id="SSF48452">
    <property type="entry name" value="TPR-like"/>
    <property type="match status" value="2"/>
</dbReference>
<comment type="cofactor">
    <cofactor evidence="2">
        <name>[4Fe-4S] cluster</name>
        <dbReference type="ChEBI" id="CHEBI:49883"/>
    </cofactor>
</comment>
<keyword evidence="13" id="KW-0067">ATP-binding</keyword>
<keyword evidence="15" id="KW-0902">Two-component regulatory system</keyword>
<evidence type="ECO:0000256" key="11">
    <source>
        <dbReference type="ARBA" id="ARBA00022741"/>
    </source>
</evidence>
<comment type="caution">
    <text evidence="21">The sequence shown here is derived from an EMBL/GenBank/DDBJ whole genome shotgun (WGS) entry which is preliminary data.</text>
</comment>
<name>A0ABW2Z0L4_9SPHI</name>
<evidence type="ECO:0000259" key="20">
    <source>
        <dbReference type="PROSITE" id="PS50109"/>
    </source>
</evidence>
<evidence type="ECO:0000256" key="2">
    <source>
        <dbReference type="ARBA" id="ARBA00001966"/>
    </source>
</evidence>
<dbReference type="Pfam" id="PF13374">
    <property type="entry name" value="TPR_10"/>
    <property type="match status" value="1"/>
</dbReference>
<keyword evidence="6" id="KW-0004">4Fe-4S</keyword>
<evidence type="ECO:0000256" key="6">
    <source>
        <dbReference type="ARBA" id="ARBA00022485"/>
    </source>
</evidence>
<dbReference type="InterPro" id="IPR004358">
    <property type="entry name" value="Sig_transdc_His_kin-like_C"/>
</dbReference>
<keyword evidence="16" id="KW-0411">Iron-sulfur</keyword>
<organism evidence="21 22">
    <name type="scientific">Mucilaginibacter calamicampi</name>
    <dbReference type="NCBI Taxonomy" id="1302352"/>
    <lineage>
        <taxon>Bacteria</taxon>
        <taxon>Pseudomonadati</taxon>
        <taxon>Bacteroidota</taxon>
        <taxon>Sphingobacteriia</taxon>
        <taxon>Sphingobacteriales</taxon>
        <taxon>Sphingobacteriaceae</taxon>
        <taxon>Mucilaginibacter</taxon>
    </lineage>
</organism>
<dbReference type="SUPFAM" id="SSF55874">
    <property type="entry name" value="ATPase domain of HSP90 chaperone/DNA topoisomerase II/histidine kinase"/>
    <property type="match status" value="1"/>
</dbReference>
<evidence type="ECO:0000256" key="4">
    <source>
        <dbReference type="ARBA" id="ARBA00012438"/>
    </source>
</evidence>
<dbReference type="InterPro" id="IPR011712">
    <property type="entry name" value="Sig_transdc_His_kin_sub3_dim/P"/>
</dbReference>
<dbReference type="InterPro" id="IPR019734">
    <property type="entry name" value="TPR_rpt"/>
</dbReference>
<protein>
    <recommendedName>
        <fullName evidence="5">Oxygen sensor histidine kinase NreB</fullName>
        <ecNumber evidence="4">2.7.13.3</ecNumber>
    </recommendedName>
    <alternativeName>
        <fullName evidence="18">Nitrogen regulation protein B</fullName>
    </alternativeName>
</protein>
<feature type="domain" description="Histidine kinase" evidence="20">
    <location>
        <begin position="557"/>
        <end position="644"/>
    </location>
</feature>
<dbReference type="EC" id="2.7.13.3" evidence="4"/>
<evidence type="ECO:0000256" key="17">
    <source>
        <dbReference type="ARBA" id="ARBA00024827"/>
    </source>
</evidence>
<dbReference type="InterPro" id="IPR036890">
    <property type="entry name" value="HATPase_C_sf"/>
</dbReference>
<evidence type="ECO:0000313" key="22">
    <source>
        <dbReference type="Proteomes" id="UP001596958"/>
    </source>
</evidence>
<dbReference type="RefSeq" id="WP_377102626.1">
    <property type="nucleotide sequence ID" value="NZ_JBHTHU010000022.1"/>
</dbReference>
<evidence type="ECO:0000256" key="9">
    <source>
        <dbReference type="ARBA" id="ARBA00022679"/>
    </source>
</evidence>
<evidence type="ECO:0000256" key="19">
    <source>
        <dbReference type="PROSITE-ProRule" id="PRU00339"/>
    </source>
</evidence>
<dbReference type="Gene3D" id="1.25.40.10">
    <property type="entry name" value="Tetratricopeptide repeat domain"/>
    <property type="match status" value="2"/>
</dbReference>
<dbReference type="InterPro" id="IPR003594">
    <property type="entry name" value="HATPase_dom"/>
</dbReference>
<dbReference type="InterPro" id="IPR050482">
    <property type="entry name" value="Sensor_HK_TwoCompSys"/>
</dbReference>
<keyword evidence="7" id="KW-0963">Cytoplasm</keyword>
<dbReference type="PANTHER" id="PTHR24421">
    <property type="entry name" value="NITRATE/NITRITE SENSOR PROTEIN NARX-RELATED"/>
    <property type="match status" value="1"/>
</dbReference>
<keyword evidence="9" id="KW-0808">Transferase</keyword>
<proteinExistence type="predicted"/>
<evidence type="ECO:0000256" key="5">
    <source>
        <dbReference type="ARBA" id="ARBA00017322"/>
    </source>
</evidence>
<dbReference type="EMBL" id="JBHTHU010000022">
    <property type="protein sequence ID" value="MFD0752261.1"/>
    <property type="molecule type" value="Genomic_DNA"/>
</dbReference>
<evidence type="ECO:0000256" key="18">
    <source>
        <dbReference type="ARBA" id="ARBA00030800"/>
    </source>
</evidence>
<keyword evidence="14" id="KW-0408">Iron</keyword>
<comment type="subcellular location">
    <subcellularLocation>
        <location evidence="3">Cytoplasm</location>
    </subcellularLocation>
</comment>
<dbReference type="PANTHER" id="PTHR24421:SF10">
    <property type="entry name" value="NITRATE_NITRITE SENSOR PROTEIN NARQ"/>
    <property type="match status" value="1"/>
</dbReference>
<dbReference type="Gene3D" id="1.20.5.1930">
    <property type="match status" value="1"/>
</dbReference>
<dbReference type="Pfam" id="PF13424">
    <property type="entry name" value="TPR_12"/>
    <property type="match status" value="2"/>
</dbReference>
<comment type="function">
    <text evidence="17">Member of the two-component regulatory system NreB/NreC involved in the control of dissimilatory nitrate/nitrite reduction in response to oxygen. NreB functions as a direct oxygen sensor histidine kinase which is autophosphorylated, in the absence of oxygen, probably at the conserved histidine residue, and transfers its phosphate group probably to a conserved aspartate residue of NreC. NreB/NreC activates the expression of the nitrate (narGHJI) and nitrite (nir) reductase operons, as well as the putative nitrate transporter gene narT.</text>
</comment>
<keyword evidence="12" id="KW-0418">Kinase</keyword>
<dbReference type="PROSITE" id="PS50109">
    <property type="entry name" value="HIS_KIN"/>
    <property type="match status" value="1"/>
</dbReference>
<dbReference type="Proteomes" id="UP001596958">
    <property type="component" value="Unassembled WGS sequence"/>
</dbReference>
<dbReference type="Pfam" id="PF02518">
    <property type="entry name" value="HATPase_c"/>
    <property type="match status" value="1"/>
</dbReference>
<dbReference type="Pfam" id="PF07730">
    <property type="entry name" value="HisKA_3"/>
    <property type="match status" value="1"/>
</dbReference>
<evidence type="ECO:0000256" key="3">
    <source>
        <dbReference type="ARBA" id="ARBA00004496"/>
    </source>
</evidence>
<dbReference type="PROSITE" id="PS50005">
    <property type="entry name" value="TPR"/>
    <property type="match status" value="1"/>
</dbReference>
<keyword evidence="22" id="KW-1185">Reference proteome</keyword>
<evidence type="ECO:0000256" key="16">
    <source>
        <dbReference type="ARBA" id="ARBA00023014"/>
    </source>
</evidence>
<evidence type="ECO:0000256" key="12">
    <source>
        <dbReference type="ARBA" id="ARBA00022777"/>
    </source>
</evidence>
<evidence type="ECO:0000256" key="15">
    <source>
        <dbReference type="ARBA" id="ARBA00023012"/>
    </source>
</evidence>
<sequence length="644" mass="72503">MKRFITFILLVPLCAFPQSRRIDSLRTVLANTGTDTAKCQIYYLLAIELLTMAPAEAEKVMAVSKRIAVKEGYNPGMAYVFSFNAIQANYKGDYAGSKNNAEKALAISLKYKLGPIEAIAKNTLGIYYWQTGNYAQAVEMHLAALKVRERLNDSVGISKSLGNLGQVYLDNEKYKEAEYYALQGLALCKKLKENYVTINCLHILANINAAQKKYQRALAFDREALPLCLADNNKRGLSQIYSNMANCYEAMNDLEKARQYQMKVLESDKYFESKKWISDTYLNIGRLFWREAKYEQATDWLNRSLELSVATDSKKGQRDAWKMLENVLEKRGKYKEALVAYQNYQAINEDIINEGNDKEIALMQTNYETQKKEQKITLLNRENTIQKLSIAKQKTTLGIVAGSAVALLGFAGLLYNRNQNKQKIILQDHKLEQRAELTRAVIEAEEKERTRIASDLHDGVGQLFSAVKMNLNGLIERVDMPRDEDRFLAEKTLALVEESCKEVRHISHQMMPNMLLKSGIASDVKSFIEKIDSEKLKVKVEANGFKDKLESNVETVLYRVIQEAVNNVIKHSRATLLNIKLDREATGISVAITDNGVGFDPAVAEASGGIGLKNITARVDYLKGTVDYRSAPGAGTSIKVWVPV</sequence>
<evidence type="ECO:0000256" key="8">
    <source>
        <dbReference type="ARBA" id="ARBA00022553"/>
    </source>
</evidence>
<dbReference type="SMART" id="SM00028">
    <property type="entry name" value="TPR"/>
    <property type="match status" value="6"/>
</dbReference>
<dbReference type="PRINTS" id="PR00344">
    <property type="entry name" value="BCTRLSENSOR"/>
</dbReference>
<evidence type="ECO:0000313" key="21">
    <source>
        <dbReference type="EMBL" id="MFD0752261.1"/>
    </source>
</evidence>
<keyword evidence="11" id="KW-0547">Nucleotide-binding</keyword>
<dbReference type="CDD" id="cd16917">
    <property type="entry name" value="HATPase_UhpB-NarQ-NarX-like"/>
    <property type="match status" value="1"/>
</dbReference>
<dbReference type="InterPro" id="IPR005467">
    <property type="entry name" value="His_kinase_dom"/>
</dbReference>
<evidence type="ECO:0000256" key="10">
    <source>
        <dbReference type="ARBA" id="ARBA00022723"/>
    </source>
</evidence>
<evidence type="ECO:0000256" key="7">
    <source>
        <dbReference type="ARBA" id="ARBA00022490"/>
    </source>
</evidence>
<keyword evidence="19" id="KW-0802">TPR repeat</keyword>
<feature type="repeat" description="TPR" evidence="19">
    <location>
        <begin position="278"/>
        <end position="311"/>
    </location>
</feature>
<accession>A0ABW2Z0L4</accession>
<dbReference type="SMART" id="SM00387">
    <property type="entry name" value="HATPase_c"/>
    <property type="match status" value="1"/>
</dbReference>
<evidence type="ECO:0000256" key="13">
    <source>
        <dbReference type="ARBA" id="ARBA00022840"/>
    </source>
</evidence>
<gene>
    <name evidence="21" type="ORF">ACFQZS_19055</name>
</gene>
<keyword evidence="10" id="KW-0479">Metal-binding</keyword>